<proteinExistence type="predicted"/>
<evidence type="ECO:0000256" key="1">
    <source>
        <dbReference type="SAM" id="MobiDB-lite"/>
    </source>
</evidence>
<protein>
    <submittedName>
        <fullName evidence="2">Uncharacterized protein</fullName>
    </submittedName>
</protein>
<reference evidence="2" key="1">
    <citation type="submission" date="2021-01" db="EMBL/GenBank/DDBJ databases">
        <authorList>
            <person name="Corre E."/>
            <person name="Pelletier E."/>
            <person name="Niang G."/>
            <person name="Scheremetjew M."/>
            <person name="Finn R."/>
            <person name="Kale V."/>
            <person name="Holt S."/>
            <person name="Cochrane G."/>
            <person name="Meng A."/>
            <person name="Brown T."/>
            <person name="Cohen L."/>
        </authorList>
    </citation>
    <scope>NUCLEOTIDE SEQUENCE</scope>
</reference>
<gene>
    <name evidence="2" type="ORF">NSCI0253_LOCUS6862</name>
</gene>
<organism evidence="2">
    <name type="scientific">Noctiluca scintillans</name>
    <name type="common">Sea sparkle</name>
    <name type="synonym">Red tide dinoflagellate</name>
    <dbReference type="NCBI Taxonomy" id="2966"/>
    <lineage>
        <taxon>Eukaryota</taxon>
        <taxon>Sar</taxon>
        <taxon>Alveolata</taxon>
        <taxon>Dinophyceae</taxon>
        <taxon>Noctilucales</taxon>
        <taxon>Noctilucaceae</taxon>
        <taxon>Noctiluca</taxon>
    </lineage>
</organism>
<feature type="region of interest" description="Disordered" evidence="1">
    <location>
        <begin position="72"/>
        <end position="97"/>
    </location>
</feature>
<accession>A0A7S0ZTY3</accession>
<feature type="compositionally biased region" description="Basic residues" evidence="1">
    <location>
        <begin position="1"/>
        <end position="10"/>
    </location>
</feature>
<dbReference type="EMBL" id="HBFQ01009791">
    <property type="protein sequence ID" value="CAD8832514.1"/>
    <property type="molecule type" value="Transcribed_RNA"/>
</dbReference>
<dbReference type="AlphaFoldDB" id="A0A7S0ZTY3"/>
<evidence type="ECO:0000313" key="2">
    <source>
        <dbReference type="EMBL" id="CAD8832514.1"/>
    </source>
</evidence>
<feature type="compositionally biased region" description="Low complexity" evidence="1">
    <location>
        <begin position="83"/>
        <end position="94"/>
    </location>
</feature>
<sequence length="472" mass="52578">MSRQRARHTRVAQMSRTRPQRTTTEGVQEPLHGSPSPDEQPDRSPPGADVEKELDSMMPRYVLTKQACEETGNMEEGECTLAPVSSPSPSPRSSGRWSLRTAESLGEAMFIGMMGASASSSSSALGACQVALAEVEVVRVDTRERLCGHDDLHPGSETAAGDRHANEELDAQSVKLRRNLEEHDEQVSCQAVAETVAAKAEHLCERVHLDPNLPASVGASFEEDTLEAETAKLRMSLSEALQQESLLRECVQDYKRRWEDTSGEYEETKHALDSLRLKVMYQLDTREVLFAEVCDRERWLGHFSESELAIARHRDLLTSELASMQSVLSQQSEHFNAARAAQEHTLLCRGVLENSLRMALEQEQYACSEAREELSRVRLQMNSRSGATRGEVSAARRALEHEAALVGELRDTAALQAACIEEHEAYKHTEHSGALRLSAGQPCMTTCRDRFCRPATFPRQCSAIWGSWPWFT</sequence>
<name>A0A7S0ZTY3_NOCSC</name>
<feature type="compositionally biased region" description="Polar residues" evidence="1">
    <location>
        <begin position="12"/>
        <end position="26"/>
    </location>
</feature>
<feature type="region of interest" description="Disordered" evidence="1">
    <location>
        <begin position="1"/>
        <end position="58"/>
    </location>
</feature>